<name>A0ABV5Y220_ARTRM</name>
<proteinExistence type="predicted"/>
<organism evidence="3 4">
    <name type="scientific">Arthrobacter ramosus</name>
    <dbReference type="NCBI Taxonomy" id="1672"/>
    <lineage>
        <taxon>Bacteria</taxon>
        <taxon>Bacillati</taxon>
        <taxon>Actinomycetota</taxon>
        <taxon>Actinomycetes</taxon>
        <taxon>Micrococcales</taxon>
        <taxon>Micrococcaceae</taxon>
        <taxon>Arthrobacter</taxon>
    </lineage>
</organism>
<dbReference type="Pfam" id="PF10708">
    <property type="entry name" value="DUF2510"/>
    <property type="match status" value="1"/>
</dbReference>
<dbReference type="Proteomes" id="UP001589702">
    <property type="component" value="Unassembled WGS sequence"/>
</dbReference>
<evidence type="ECO:0000256" key="1">
    <source>
        <dbReference type="SAM" id="MobiDB-lite"/>
    </source>
</evidence>
<keyword evidence="4" id="KW-1185">Reference proteome</keyword>
<gene>
    <name evidence="3" type="ORF">ACFFP1_14005</name>
</gene>
<accession>A0ABV5Y220</accession>
<evidence type="ECO:0000313" key="4">
    <source>
        <dbReference type="Proteomes" id="UP001589702"/>
    </source>
</evidence>
<dbReference type="RefSeq" id="WP_372460933.1">
    <property type="nucleotide sequence ID" value="NZ_JAKEED010000006.1"/>
</dbReference>
<evidence type="ECO:0000259" key="2">
    <source>
        <dbReference type="Pfam" id="PF10708"/>
    </source>
</evidence>
<evidence type="ECO:0000313" key="3">
    <source>
        <dbReference type="EMBL" id="MFB9820609.1"/>
    </source>
</evidence>
<feature type="region of interest" description="Disordered" evidence="1">
    <location>
        <begin position="1"/>
        <end position="39"/>
    </location>
</feature>
<reference evidence="3 4" key="1">
    <citation type="submission" date="2024-09" db="EMBL/GenBank/DDBJ databases">
        <authorList>
            <person name="Sun Q."/>
            <person name="Mori K."/>
        </authorList>
    </citation>
    <scope>NUCLEOTIDE SEQUENCE [LARGE SCALE GENOMIC DNA]</scope>
    <source>
        <strain evidence="3 4">JCM 1334</strain>
    </source>
</reference>
<feature type="domain" description="DUF2510" evidence="2">
    <location>
        <begin position="30"/>
        <end position="57"/>
    </location>
</feature>
<sequence>MLGIAFSQGSGAQQESGQQSTRGGGAAPPAGWHVDPHDPRLLRWWDGERYTDAAKPRN</sequence>
<dbReference type="EMBL" id="JBHMBC010000022">
    <property type="protein sequence ID" value="MFB9820609.1"/>
    <property type="molecule type" value="Genomic_DNA"/>
</dbReference>
<comment type="caution">
    <text evidence="3">The sequence shown here is derived from an EMBL/GenBank/DDBJ whole genome shotgun (WGS) entry which is preliminary data.</text>
</comment>
<protein>
    <submittedName>
        <fullName evidence="3">DUF2510 domain-containing protein</fullName>
    </submittedName>
</protein>
<feature type="compositionally biased region" description="Low complexity" evidence="1">
    <location>
        <begin position="7"/>
        <end position="20"/>
    </location>
</feature>
<dbReference type="InterPro" id="IPR018929">
    <property type="entry name" value="DUF2510"/>
</dbReference>